<dbReference type="Pfam" id="PF01535">
    <property type="entry name" value="PPR"/>
    <property type="match status" value="2"/>
</dbReference>
<dbReference type="AlphaFoldDB" id="A0AA88RDV0"/>
<dbReference type="InterPro" id="IPR011990">
    <property type="entry name" value="TPR-like_helical_dom_sf"/>
</dbReference>
<proteinExistence type="predicted"/>
<dbReference type="EMBL" id="JAVXUO010000972">
    <property type="protein sequence ID" value="KAK2987603.1"/>
    <property type="molecule type" value="Genomic_DNA"/>
</dbReference>
<evidence type="ECO:0000313" key="3">
    <source>
        <dbReference type="Proteomes" id="UP001187471"/>
    </source>
</evidence>
<dbReference type="Proteomes" id="UP001187471">
    <property type="component" value="Unassembled WGS sequence"/>
</dbReference>
<dbReference type="PANTHER" id="PTHR47926:SF538">
    <property type="entry name" value="WHIM2 DOMAIN-CONTAINING PROTEIN"/>
    <property type="match status" value="1"/>
</dbReference>
<name>A0AA88RDV0_9ASTE</name>
<accession>A0AA88RDV0</accession>
<dbReference type="GO" id="GO:0009451">
    <property type="term" value="P:RNA modification"/>
    <property type="evidence" value="ECO:0007669"/>
    <property type="project" value="InterPro"/>
</dbReference>
<gene>
    <name evidence="2" type="ORF">RJ640_009347</name>
</gene>
<evidence type="ECO:0008006" key="4">
    <source>
        <dbReference type="Google" id="ProtNLM"/>
    </source>
</evidence>
<keyword evidence="3" id="KW-1185">Reference proteome</keyword>
<keyword evidence="1" id="KW-0677">Repeat</keyword>
<dbReference type="GO" id="GO:0003723">
    <property type="term" value="F:RNA binding"/>
    <property type="evidence" value="ECO:0007669"/>
    <property type="project" value="InterPro"/>
</dbReference>
<protein>
    <recommendedName>
        <fullName evidence="4">Pentatricopeptide repeat-containing protein</fullName>
    </recommendedName>
</protein>
<sequence length="152" mass="16933">MDGMIFIGVITACTHAGLVDEAQRYFDMMVKDLHIIPTMEQYSCRIDLYSQAGLLEKAKAVVYGMPFPTGVTVWRTLLAACRVHQNIELGKLAAENLVALQQQDSAAYLFRRDEIELRSEEMFPQKELFVATPEKEGTEAVTNDGGGGCVER</sequence>
<evidence type="ECO:0000313" key="2">
    <source>
        <dbReference type="EMBL" id="KAK2987603.1"/>
    </source>
</evidence>
<comment type="caution">
    <text evidence="2">The sequence shown here is derived from an EMBL/GenBank/DDBJ whole genome shotgun (WGS) entry which is preliminary data.</text>
</comment>
<dbReference type="InterPro" id="IPR046960">
    <property type="entry name" value="PPR_At4g14850-like_plant"/>
</dbReference>
<dbReference type="InterPro" id="IPR002885">
    <property type="entry name" value="PPR_rpt"/>
</dbReference>
<reference evidence="2" key="1">
    <citation type="submission" date="2022-12" db="EMBL/GenBank/DDBJ databases">
        <title>Draft genome assemblies for two species of Escallonia (Escalloniales).</title>
        <authorList>
            <person name="Chanderbali A."/>
            <person name="Dervinis C."/>
            <person name="Anghel I."/>
            <person name="Soltis D."/>
            <person name="Soltis P."/>
            <person name="Zapata F."/>
        </authorList>
    </citation>
    <scope>NUCLEOTIDE SEQUENCE</scope>
    <source>
        <strain evidence="2">UCBG92.1500</strain>
        <tissue evidence="2">Leaf</tissue>
    </source>
</reference>
<dbReference type="PANTHER" id="PTHR47926">
    <property type="entry name" value="PENTATRICOPEPTIDE REPEAT-CONTAINING PROTEIN"/>
    <property type="match status" value="1"/>
</dbReference>
<organism evidence="2 3">
    <name type="scientific">Escallonia rubra</name>
    <dbReference type="NCBI Taxonomy" id="112253"/>
    <lineage>
        <taxon>Eukaryota</taxon>
        <taxon>Viridiplantae</taxon>
        <taxon>Streptophyta</taxon>
        <taxon>Embryophyta</taxon>
        <taxon>Tracheophyta</taxon>
        <taxon>Spermatophyta</taxon>
        <taxon>Magnoliopsida</taxon>
        <taxon>eudicotyledons</taxon>
        <taxon>Gunneridae</taxon>
        <taxon>Pentapetalae</taxon>
        <taxon>asterids</taxon>
        <taxon>campanulids</taxon>
        <taxon>Escalloniales</taxon>
        <taxon>Escalloniaceae</taxon>
        <taxon>Escallonia</taxon>
    </lineage>
</organism>
<dbReference type="Gene3D" id="1.25.40.10">
    <property type="entry name" value="Tetratricopeptide repeat domain"/>
    <property type="match status" value="1"/>
</dbReference>
<evidence type="ECO:0000256" key="1">
    <source>
        <dbReference type="ARBA" id="ARBA00022737"/>
    </source>
</evidence>